<dbReference type="AlphaFoldDB" id="A0A6M8HYH4"/>
<reference evidence="3 4" key="1">
    <citation type="journal article" date="2014" name="World J. Microbiol. Biotechnol.">
        <title>Biodiversity and physiological characteristics of Antarctic and Arctic lichens-associated bacteria.</title>
        <authorList>
            <person name="Lee Y.M."/>
            <person name="Kim E.H."/>
            <person name="Lee H.K."/>
            <person name="Hong S.G."/>
        </authorList>
    </citation>
    <scope>NUCLEOTIDE SEQUENCE [LARGE SCALE GENOMIC DNA]</scope>
    <source>
        <strain evidence="3 4">PAMC 26569</strain>
        <plasmid evidence="3">unnamed1</plasmid>
    </source>
</reference>
<dbReference type="RefSeq" id="WP_171837360.1">
    <property type="nucleotide sequence ID" value="NZ_CP053709.1"/>
</dbReference>
<keyword evidence="3" id="KW-0614">Plasmid</keyword>
<evidence type="ECO:0000259" key="2">
    <source>
        <dbReference type="Pfam" id="PF05239"/>
    </source>
</evidence>
<gene>
    <name evidence="3" type="ORF">HN018_23915</name>
</gene>
<protein>
    <submittedName>
        <fullName evidence="3">PRC-barrel domain-containing protein</fullName>
    </submittedName>
</protein>
<dbReference type="Proteomes" id="UP000500767">
    <property type="component" value="Plasmid unnamed1"/>
</dbReference>
<feature type="chain" id="PRO_5027008607" evidence="1">
    <location>
        <begin position="25"/>
        <end position="189"/>
    </location>
</feature>
<dbReference type="KEGG" id="lck:HN018_23915"/>
<sequence>MKKSGVAAVMALSLLVGGGITAQAATNGSMIANSSLQKSHSDWRSSKLVGAKVFDSQGDSIGTIDDMLLNLRGKISNVSISVGGFLGGSSKMAELPFSELKFEPSNSNSNCGNDNDNATKLVFARYANGQDHSAVLLNVSKDKLIRMTPLTYSPACRPGSGFGRDTGSTSDDVMILGCRIITNAAKRRA</sequence>
<proteinExistence type="predicted"/>
<dbReference type="PANTHER" id="PTHR36505:SF1">
    <property type="entry name" value="BLR1072 PROTEIN"/>
    <property type="match status" value="1"/>
</dbReference>
<feature type="domain" description="PRC-barrel" evidence="2">
    <location>
        <begin position="45"/>
        <end position="98"/>
    </location>
</feature>
<dbReference type="Gene3D" id="2.30.30.240">
    <property type="entry name" value="PRC-barrel domain"/>
    <property type="match status" value="1"/>
</dbReference>
<evidence type="ECO:0000313" key="4">
    <source>
        <dbReference type="Proteomes" id="UP000500767"/>
    </source>
</evidence>
<dbReference type="EMBL" id="CP053709">
    <property type="protein sequence ID" value="QKE93225.1"/>
    <property type="molecule type" value="Genomic_DNA"/>
</dbReference>
<evidence type="ECO:0000256" key="1">
    <source>
        <dbReference type="SAM" id="SignalP"/>
    </source>
</evidence>
<keyword evidence="4" id="KW-1185">Reference proteome</keyword>
<name>A0A6M8HYH4_9PROT</name>
<dbReference type="Pfam" id="PF05239">
    <property type="entry name" value="PRC"/>
    <property type="match status" value="1"/>
</dbReference>
<dbReference type="SUPFAM" id="SSF50346">
    <property type="entry name" value="PRC-barrel domain"/>
    <property type="match status" value="1"/>
</dbReference>
<dbReference type="PANTHER" id="PTHR36505">
    <property type="entry name" value="BLR1072 PROTEIN"/>
    <property type="match status" value="1"/>
</dbReference>
<feature type="signal peptide" evidence="1">
    <location>
        <begin position="1"/>
        <end position="24"/>
    </location>
</feature>
<dbReference type="InterPro" id="IPR011033">
    <property type="entry name" value="PRC_barrel-like_sf"/>
</dbReference>
<keyword evidence="1" id="KW-0732">Signal</keyword>
<accession>A0A6M8HYH4</accession>
<evidence type="ECO:0000313" key="3">
    <source>
        <dbReference type="EMBL" id="QKE93225.1"/>
    </source>
</evidence>
<organism evidence="3 4">
    <name type="scientific">Lichenicola cladoniae</name>
    <dbReference type="NCBI Taxonomy" id="1484109"/>
    <lineage>
        <taxon>Bacteria</taxon>
        <taxon>Pseudomonadati</taxon>
        <taxon>Pseudomonadota</taxon>
        <taxon>Alphaproteobacteria</taxon>
        <taxon>Acetobacterales</taxon>
        <taxon>Acetobacteraceae</taxon>
        <taxon>Lichenicola</taxon>
    </lineage>
</organism>
<geneLocation type="plasmid" evidence="3 4">
    <name>unnamed1</name>
</geneLocation>
<dbReference type="InterPro" id="IPR027275">
    <property type="entry name" value="PRC-brl_dom"/>
</dbReference>